<dbReference type="HAMAP" id="MF_00599">
    <property type="entry name" value="FtsB"/>
    <property type="match status" value="1"/>
</dbReference>
<keyword evidence="5 7" id="KW-0472">Membrane</keyword>
<reference evidence="9" key="1">
    <citation type="journal article" date="2014" name="Int. J. Syst. Evol. Microbiol.">
        <title>Complete genome sequence of Corynebacterium casei LMG S-19264T (=DSM 44701T), isolated from a smear-ripened cheese.</title>
        <authorList>
            <consortium name="US DOE Joint Genome Institute (JGI-PGF)"/>
            <person name="Walter F."/>
            <person name="Albersmeier A."/>
            <person name="Kalinowski J."/>
            <person name="Ruckert C."/>
        </authorList>
    </citation>
    <scope>NUCLEOTIDE SEQUENCE</scope>
    <source>
        <strain evidence="9">KCTC 22164</strain>
    </source>
</reference>
<comment type="similarity">
    <text evidence="7">Belongs to the FtsB family.</text>
</comment>
<keyword evidence="10" id="KW-1185">Reference proteome</keyword>
<dbReference type="Proteomes" id="UP000631300">
    <property type="component" value="Unassembled WGS sequence"/>
</dbReference>
<comment type="function">
    <text evidence="7">Essential cell division protein. May link together the upstream cell division proteins, which are predominantly cytoplasmic, with the downstream cell division proteins, which are predominantly periplasmic.</text>
</comment>
<dbReference type="PANTHER" id="PTHR37485">
    <property type="entry name" value="CELL DIVISION PROTEIN FTSB"/>
    <property type="match status" value="1"/>
</dbReference>
<evidence type="ECO:0000256" key="2">
    <source>
        <dbReference type="ARBA" id="ARBA00022618"/>
    </source>
</evidence>
<keyword evidence="6 7" id="KW-0131">Cell cycle</keyword>
<dbReference type="InterPro" id="IPR023081">
    <property type="entry name" value="Cell_div_FtsB"/>
</dbReference>
<keyword evidence="3 7" id="KW-0812">Transmembrane</keyword>
<gene>
    <name evidence="7" type="primary">ftsB</name>
    <name evidence="9" type="ORF">GCM10007391_10950</name>
</gene>
<organism evidence="9 10">
    <name type="scientific">Alteromonas halophila</name>
    <dbReference type="NCBI Taxonomy" id="516698"/>
    <lineage>
        <taxon>Bacteria</taxon>
        <taxon>Pseudomonadati</taxon>
        <taxon>Pseudomonadota</taxon>
        <taxon>Gammaproteobacteria</taxon>
        <taxon>Alteromonadales</taxon>
        <taxon>Alteromonadaceae</taxon>
        <taxon>Alteromonas/Salinimonas group</taxon>
        <taxon>Alteromonas</taxon>
    </lineage>
</organism>
<evidence type="ECO:0000313" key="9">
    <source>
        <dbReference type="EMBL" id="GGW79937.1"/>
    </source>
</evidence>
<proteinExistence type="inferred from homology"/>
<evidence type="ECO:0000256" key="6">
    <source>
        <dbReference type="ARBA" id="ARBA00023306"/>
    </source>
</evidence>
<comment type="caution">
    <text evidence="9">The sequence shown here is derived from an EMBL/GenBank/DDBJ whole genome shotgun (WGS) entry which is preliminary data.</text>
</comment>
<keyword evidence="2 7" id="KW-0132">Cell division</keyword>
<dbReference type="RefSeq" id="WP_189404176.1">
    <property type="nucleotide sequence ID" value="NZ_BMXP01000002.1"/>
</dbReference>
<keyword evidence="7" id="KW-0997">Cell inner membrane</keyword>
<dbReference type="InterPro" id="IPR007060">
    <property type="entry name" value="FtsL/DivIC"/>
</dbReference>
<protein>
    <recommendedName>
        <fullName evidence="7">Cell division protein FtsB</fullName>
    </recommendedName>
</protein>
<sequence length="108" mass="12695">MWQTVQQSNWRSLWQDKWLPLLLVLLLALLQYRLWLGKNSIPDYFSRVQEVHKQSMQNANLQQRNALIKADISDLTIGLDAIEERARNELGLIKEGETFYRILPAESN</sequence>
<dbReference type="GO" id="GO:0032153">
    <property type="term" value="C:cell division site"/>
    <property type="evidence" value="ECO:0007669"/>
    <property type="project" value="UniProtKB-UniRule"/>
</dbReference>
<dbReference type="GO" id="GO:0043093">
    <property type="term" value="P:FtsZ-dependent cytokinesis"/>
    <property type="evidence" value="ECO:0007669"/>
    <property type="project" value="UniProtKB-UniRule"/>
</dbReference>
<keyword evidence="1 7" id="KW-1003">Cell membrane</keyword>
<feature type="transmembrane region" description="Helical" evidence="8">
    <location>
        <begin position="18"/>
        <end position="36"/>
    </location>
</feature>
<evidence type="ECO:0000256" key="3">
    <source>
        <dbReference type="ARBA" id="ARBA00022692"/>
    </source>
</evidence>
<dbReference type="NCBIfam" id="NF002058">
    <property type="entry name" value="PRK00888.1"/>
    <property type="match status" value="1"/>
</dbReference>
<dbReference type="GO" id="GO:0005886">
    <property type="term" value="C:plasma membrane"/>
    <property type="evidence" value="ECO:0007669"/>
    <property type="project" value="UniProtKB-SubCell"/>
</dbReference>
<dbReference type="AlphaFoldDB" id="A0A918JGB1"/>
<keyword evidence="4 7" id="KW-1133">Transmembrane helix</keyword>
<dbReference type="GO" id="GO:0030428">
    <property type="term" value="C:cell septum"/>
    <property type="evidence" value="ECO:0007669"/>
    <property type="project" value="TreeGrafter"/>
</dbReference>
<dbReference type="PANTHER" id="PTHR37485:SF1">
    <property type="entry name" value="CELL DIVISION PROTEIN FTSB"/>
    <property type="match status" value="1"/>
</dbReference>
<evidence type="ECO:0000256" key="4">
    <source>
        <dbReference type="ARBA" id="ARBA00022989"/>
    </source>
</evidence>
<evidence type="ECO:0000256" key="1">
    <source>
        <dbReference type="ARBA" id="ARBA00022475"/>
    </source>
</evidence>
<reference evidence="9" key="2">
    <citation type="submission" date="2020-09" db="EMBL/GenBank/DDBJ databases">
        <authorList>
            <person name="Sun Q."/>
            <person name="Kim S."/>
        </authorList>
    </citation>
    <scope>NUCLEOTIDE SEQUENCE</scope>
    <source>
        <strain evidence="9">KCTC 22164</strain>
    </source>
</reference>
<evidence type="ECO:0000256" key="8">
    <source>
        <dbReference type="SAM" id="Phobius"/>
    </source>
</evidence>
<dbReference type="Pfam" id="PF04977">
    <property type="entry name" value="DivIC"/>
    <property type="match status" value="1"/>
</dbReference>
<dbReference type="EMBL" id="BMXP01000002">
    <property type="protein sequence ID" value="GGW79937.1"/>
    <property type="molecule type" value="Genomic_DNA"/>
</dbReference>
<evidence type="ECO:0000256" key="7">
    <source>
        <dbReference type="HAMAP-Rule" id="MF_00599"/>
    </source>
</evidence>
<accession>A0A918JGB1</accession>
<feature type="topological domain" description="Cytoplasmic" evidence="7">
    <location>
        <begin position="1"/>
        <end position="18"/>
    </location>
</feature>
<feature type="topological domain" description="Periplasmic" evidence="7">
    <location>
        <begin position="37"/>
        <end position="108"/>
    </location>
</feature>
<evidence type="ECO:0000313" key="10">
    <source>
        <dbReference type="Proteomes" id="UP000631300"/>
    </source>
</evidence>
<comment type="subunit">
    <text evidence="7">Part of a complex composed of FtsB, FtsL and FtsQ.</text>
</comment>
<evidence type="ECO:0000256" key="5">
    <source>
        <dbReference type="ARBA" id="ARBA00023136"/>
    </source>
</evidence>
<name>A0A918JGB1_9ALTE</name>
<comment type="subcellular location">
    <subcellularLocation>
        <location evidence="7">Cell inner membrane</location>
        <topology evidence="7">Single-pass type II membrane protein</topology>
    </subcellularLocation>
    <text evidence="7">Localizes to the division septum.</text>
</comment>